<evidence type="ECO:0000256" key="1">
    <source>
        <dbReference type="ARBA" id="ARBA00004123"/>
    </source>
</evidence>
<keyword evidence="5" id="KW-1185">Reference proteome</keyword>
<sequence>MPRDLCTWIRRTPNFRTVTVKMMRDGLRKPRDRGRIVCSGVSLHTVQVCGILKCVDEKFLYTEFQISDGTGTVACHIWPKSGTSCTEMRGSKVGAYYKVVAEVAAGKEDITLTTINVRRIFDHNEVTEHFLCVIREHLELLKFPYREPAWENKAITVPPIQYMDDIVSLLSLPAIKESVEGASFRWLASQVHVEQKKISEVLVYMVEQGSVYNTVDYEHFKLAID</sequence>
<proteinExistence type="predicted"/>
<dbReference type="Gene3D" id="2.40.50.140">
    <property type="entry name" value="Nucleic acid-binding proteins"/>
    <property type="match status" value="1"/>
</dbReference>
<dbReference type="InterPro" id="IPR040260">
    <property type="entry name" value="RFA2-like"/>
</dbReference>
<dbReference type="EMBL" id="OZ075124">
    <property type="protein sequence ID" value="CAL4921186.1"/>
    <property type="molecule type" value="Genomic_DNA"/>
</dbReference>
<evidence type="ECO:0000313" key="5">
    <source>
        <dbReference type="Proteomes" id="UP001497457"/>
    </source>
</evidence>
<dbReference type="SUPFAM" id="SSF50249">
    <property type="entry name" value="Nucleic acid-binding proteins"/>
    <property type="match status" value="1"/>
</dbReference>
<evidence type="ECO:0000313" key="4">
    <source>
        <dbReference type="EMBL" id="CAL4921186.1"/>
    </source>
</evidence>
<keyword evidence="3" id="KW-0539">Nucleus</keyword>
<keyword evidence="2" id="KW-0238">DNA-binding</keyword>
<protein>
    <recommendedName>
        <fullName evidence="6">OB domain-containing protein</fullName>
    </recommendedName>
</protein>
<evidence type="ECO:0008006" key="6">
    <source>
        <dbReference type="Google" id="ProtNLM"/>
    </source>
</evidence>
<accession>A0ABC8X692</accession>
<dbReference type="GO" id="GO:0005634">
    <property type="term" value="C:nucleus"/>
    <property type="evidence" value="ECO:0007669"/>
    <property type="project" value="UniProtKB-SubCell"/>
</dbReference>
<dbReference type="SUPFAM" id="SSF46785">
    <property type="entry name" value="Winged helix' DNA-binding domain"/>
    <property type="match status" value="1"/>
</dbReference>
<evidence type="ECO:0000256" key="3">
    <source>
        <dbReference type="ARBA" id="ARBA00023242"/>
    </source>
</evidence>
<evidence type="ECO:0000256" key="2">
    <source>
        <dbReference type="ARBA" id="ARBA00023125"/>
    </source>
</evidence>
<dbReference type="InterPro" id="IPR012340">
    <property type="entry name" value="NA-bd_OB-fold"/>
</dbReference>
<dbReference type="InterPro" id="IPR036388">
    <property type="entry name" value="WH-like_DNA-bd_sf"/>
</dbReference>
<name>A0ABC8X692_9POAL</name>
<dbReference type="PANTHER" id="PTHR13989">
    <property type="entry name" value="REPLICATION PROTEIN A-RELATED"/>
    <property type="match status" value="1"/>
</dbReference>
<dbReference type="GO" id="GO:0003677">
    <property type="term" value="F:DNA binding"/>
    <property type="evidence" value="ECO:0007669"/>
    <property type="project" value="UniProtKB-KW"/>
</dbReference>
<reference evidence="4" key="1">
    <citation type="submission" date="2024-10" db="EMBL/GenBank/DDBJ databases">
        <authorList>
            <person name="Ryan C."/>
        </authorList>
    </citation>
    <scope>NUCLEOTIDE SEQUENCE [LARGE SCALE GENOMIC DNA]</scope>
</reference>
<dbReference type="InterPro" id="IPR036390">
    <property type="entry name" value="WH_DNA-bd_sf"/>
</dbReference>
<dbReference type="Proteomes" id="UP001497457">
    <property type="component" value="Chromosome 14rd"/>
</dbReference>
<comment type="subcellular location">
    <subcellularLocation>
        <location evidence="1">Nucleus</location>
    </subcellularLocation>
</comment>
<dbReference type="PANTHER" id="PTHR13989:SF49">
    <property type="entry name" value="REPLICATION PROTEIN A 32 KDA SUBUNIT B"/>
    <property type="match status" value="1"/>
</dbReference>
<dbReference type="Gene3D" id="1.10.10.10">
    <property type="entry name" value="Winged helix-like DNA-binding domain superfamily/Winged helix DNA-binding domain"/>
    <property type="match status" value="1"/>
</dbReference>
<dbReference type="AlphaFoldDB" id="A0ABC8X692"/>
<organism evidence="4 5">
    <name type="scientific">Urochloa decumbens</name>
    <dbReference type="NCBI Taxonomy" id="240449"/>
    <lineage>
        <taxon>Eukaryota</taxon>
        <taxon>Viridiplantae</taxon>
        <taxon>Streptophyta</taxon>
        <taxon>Embryophyta</taxon>
        <taxon>Tracheophyta</taxon>
        <taxon>Spermatophyta</taxon>
        <taxon>Magnoliopsida</taxon>
        <taxon>Liliopsida</taxon>
        <taxon>Poales</taxon>
        <taxon>Poaceae</taxon>
        <taxon>PACMAD clade</taxon>
        <taxon>Panicoideae</taxon>
        <taxon>Panicodae</taxon>
        <taxon>Paniceae</taxon>
        <taxon>Melinidinae</taxon>
        <taxon>Urochloa</taxon>
    </lineage>
</organism>
<gene>
    <name evidence="4" type="ORF">URODEC1_LOCUS20882</name>
</gene>